<dbReference type="Proteomes" id="UP000501690">
    <property type="component" value="Linkage Group LG10"/>
</dbReference>
<feature type="compositionally biased region" description="Pro residues" evidence="2">
    <location>
        <begin position="73"/>
        <end position="88"/>
    </location>
</feature>
<reference evidence="3 4" key="1">
    <citation type="submission" date="2019-04" db="EMBL/GenBank/DDBJ databases">
        <title>An improved genome assembly and genetic linkage map for asparagus bean, Vigna unguiculata ssp. sesquipedialis.</title>
        <authorList>
            <person name="Xia Q."/>
            <person name="Zhang R."/>
            <person name="Dong Y."/>
        </authorList>
    </citation>
    <scope>NUCLEOTIDE SEQUENCE [LARGE SCALE GENOMIC DNA]</scope>
    <source>
        <tissue evidence="3">Leaf</tissue>
    </source>
</reference>
<accession>A0A4D6NEU6</accession>
<feature type="region of interest" description="Disordered" evidence="2">
    <location>
        <begin position="41"/>
        <end position="88"/>
    </location>
</feature>
<name>A0A4D6NEU6_VIGUN</name>
<keyword evidence="1" id="KW-0175">Coiled coil</keyword>
<organism evidence="3 4">
    <name type="scientific">Vigna unguiculata</name>
    <name type="common">Cowpea</name>
    <dbReference type="NCBI Taxonomy" id="3917"/>
    <lineage>
        <taxon>Eukaryota</taxon>
        <taxon>Viridiplantae</taxon>
        <taxon>Streptophyta</taxon>
        <taxon>Embryophyta</taxon>
        <taxon>Tracheophyta</taxon>
        <taxon>Spermatophyta</taxon>
        <taxon>Magnoliopsida</taxon>
        <taxon>eudicotyledons</taxon>
        <taxon>Gunneridae</taxon>
        <taxon>Pentapetalae</taxon>
        <taxon>rosids</taxon>
        <taxon>fabids</taxon>
        <taxon>Fabales</taxon>
        <taxon>Fabaceae</taxon>
        <taxon>Papilionoideae</taxon>
        <taxon>50 kb inversion clade</taxon>
        <taxon>NPAAA clade</taxon>
        <taxon>indigoferoid/millettioid clade</taxon>
        <taxon>Phaseoleae</taxon>
        <taxon>Vigna</taxon>
    </lineage>
</organism>
<evidence type="ECO:0000313" key="3">
    <source>
        <dbReference type="EMBL" id="QCE10705.1"/>
    </source>
</evidence>
<dbReference type="AlphaFoldDB" id="A0A4D6NEU6"/>
<evidence type="ECO:0008006" key="5">
    <source>
        <dbReference type="Google" id="ProtNLM"/>
    </source>
</evidence>
<feature type="coiled-coil region" evidence="1">
    <location>
        <begin position="166"/>
        <end position="200"/>
    </location>
</feature>
<proteinExistence type="predicted"/>
<feature type="region of interest" description="Disordered" evidence="2">
    <location>
        <begin position="145"/>
        <end position="164"/>
    </location>
</feature>
<dbReference type="EMBL" id="CP039354">
    <property type="protein sequence ID" value="QCE10705.1"/>
    <property type="molecule type" value="Genomic_DNA"/>
</dbReference>
<evidence type="ECO:0000256" key="1">
    <source>
        <dbReference type="SAM" id="Coils"/>
    </source>
</evidence>
<protein>
    <recommendedName>
        <fullName evidence="5">Transposase</fullName>
    </recommendedName>
</protein>
<keyword evidence="4" id="KW-1185">Reference proteome</keyword>
<evidence type="ECO:0000313" key="4">
    <source>
        <dbReference type="Proteomes" id="UP000501690"/>
    </source>
</evidence>
<sequence length="215" mass="22993">MTSEGSSNPDKGKEIVKCKEKRPPKKACYVLRIPGIVGSISIPPPATRTHNAPIQSPSPAIVSSPSPSTPLVLPTPPPPVVPTPPPPVEQFENRLSQVRSEQGSCVGGSQDIIDDSAADDTNRTKCWVEVVGGKNKGRIYGTGQLAGGSSGMKPQSTASTSSAEEVTFLKQRLQETDEKLRATNQRLQENDQAYAELKGQFQSLQNILLTLLPPD</sequence>
<feature type="compositionally biased region" description="Low complexity" evidence="2">
    <location>
        <begin position="52"/>
        <end position="72"/>
    </location>
</feature>
<gene>
    <name evidence="3" type="ORF">DEO72_LG10g1936</name>
</gene>
<evidence type="ECO:0000256" key="2">
    <source>
        <dbReference type="SAM" id="MobiDB-lite"/>
    </source>
</evidence>